<dbReference type="Proteomes" id="UP000198636">
    <property type="component" value="Unassembled WGS sequence"/>
</dbReference>
<feature type="transmembrane region" description="Helical" evidence="1">
    <location>
        <begin position="306"/>
        <end position="331"/>
    </location>
</feature>
<dbReference type="OrthoDB" id="1700423at2"/>
<dbReference type="RefSeq" id="WP_091543833.1">
    <property type="nucleotide sequence ID" value="NZ_FMUS01000016.1"/>
</dbReference>
<feature type="transmembrane region" description="Helical" evidence="1">
    <location>
        <begin position="397"/>
        <end position="419"/>
    </location>
</feature>
<dbReference type="EMBL" id="FMUS01000016">
    <property type="protein sequence ID" value="SCY78525.1"/>
    <property type="molecule type" value="Genomic_DNA"/>
</dbReference>
<evidence type="ECO:0008006" key="4">
    <source>
        <dbReference type="Google" id="ProtNLM"/>
    </source>
</evidence>
<keyword evidence="1" id="KW-1133">Transmembrane helix</keyword>
<dbReference type="PANTHER" id="PTHR37305:SF1">
    <property type="entry name" value="MEMBRANE PROTEIN"/>
    <property type="match status" value="1"/>
</dbReference>
<reference evidence="2 3" key="1">
    <citation type="submission" date="2016-10" db="EMBL/GenBank/DDBJ databases">
        <authorList>
            <person name="de Groot N.N."/>
        </authorList>
    </citation>
    <scope>NUCLEOTIDE SEQUENCE [LARGE SCALE GENOMIC DNA]</scope>
    <source>
        <strain evidence="2 3">DSM 18978</strain>
    </source>
</reference>
<dbReference type="STRING" id="1120976.SAMN03080606_02475"/>
<keyword evidence="1" id="KW-0812">Transmembrane</keyword>
<feature type="transmembrane region" description="Helical" evidence="1">
    <location>
        <begin position="208"/>
        <end position="233"/>
    </location>
</feature>
<gene>
    <name evidence="2" type="ORF">SAMN03080606_02475</name>
</gene>
<keyword evidence="1" id="KW-0472">Membrane</keyword>
<evidence type="ECO:0000313" key="2">
    <source>
        <dbReference type="EMBL" id="SCY78525.1"/>
    </source>
</evidence>
<protein>
    <recommendedName>
        <fullName evidence="4">ABC-2 family transporter protein</fullName>
    </recommendedName>
</protein>
<evidence type="ECO:0000313" key="3">
    <source>
        <dbReference type="Proteomes" id="UP000198636"/>
    </source>
</evidence>
<sequence length="425" mass="47708">MNSFFQLVGFEYKKILKRKSTLAAVVLIGILIASASLSSVTGKSYWHSDGNNISSFEAMKKDREVRRSTAGVIDEDYIVRAIQQNALMIADDNNYFINNYGRFLKSSAYIKYALPYENAVNIINVAYESNFEAYATDGFYVFNSMTTPIDTLELKDVKNFYPNIQKQALYKIATDPALTQAEFQKHTEMLEKVSVPFKTGYSVGYEKFLSLFDTVGLFVLLSVAICVAPVFAIEYQTKTDQLILSSKYGKNKVIWAKIFTGLSFTLIFSVITIFVFLFTVLVLLGFDGGNVSIQVINPLTTYPMTIFKACIVLSLVTVLASLMFSMIAMVFSAVLKSSFGVIIVSFMFLFLPAFIVISPINRLPYRLLQLFPIKMMSFSGVFSQYLFNIWGTTVTPAVFYSVFCIIVTVLVMPFAYGGFKNHQVG</sequence>
<organism evidence="2 3">
    <name type="scientific">Alkaliphilus peptidifermentans DSM 18978</name>
    <dbReference type="NCBI Taxonomy" id="1120976"/>
    <lineage>
        <taxon>Bacteria</taxon>
        <taxon>Bacillati</taxon>
        <taxon>Bacillota</taxon>
        <taxon>Clostridia</taxon>
        <taxon>Peptostreptococcales</taxon>
        <taxon>Natronincolaceae</taxon>
        <taxon>Alkaliphilus</taxon>
    </lineage>
</organism>
<dbReference type="AlphaFoldDB" id="A0A1G5IQZ8"/>
<keyword evidence="3" id="KW-1185">Reference proteome</keyword>
<proteinExistence type="predicted"/>
<evidence type="ECO:0000256" key="1">
    <source>
        <dbReference type="SAM" id="Phobius"/>
    </source>
</evidence>
<feature type="transmembrane region" description="Helical" evidence="1">
    <location>
        <begin position="338"/>
        <end position="358"/>
    </location>
</feature>
<feature type="transmembrane region" description="Helical" evidence="1">
    <location>
        <begin position="254"/>
        <end position="286"/>
    </location>
</feature>
<accession>A0A1G5IQZ8</accession>
<dbReference type="PANTHER" id="PTHR37305">
    <property type="entry name" value="INTEGRAL MEMBRANE PROTEIN-RELATED"/>
    <property type="match status" value="1"/>
</dbReference>
<name>A0A1G5IQZ8_9FIRM</name>
<feature type="transmembrane region" description="Helical" evidence="1">
    <location>
        <begin position="370"/>
        <end position="390"/>
    </location>
</feature>